<keyword evidence="2" id="KW-0378">Hydrolase</keyword>
<reference evidence="2" key="1">
    <citation type="submission" date="2018-06" db="EMBL/GenBank/DDBJ databases">
        <authorList>
            <person name="Zhirakovskaya E."/>
        </authorList>
    </citation>
    <scope>NUCLEOTIDE SEQUENCE</scope>
</reference>
<dbReference type="FunFam" id="3.30.1390.10:FF:000002">
    <property type="entry name" value="ATP-dependent Clp protease adapter protein ClpS"/>
    <property type="match status" value="1"/>
</dbReference>
<sequence length="108" mass="12362">MSDEIVPGRYDDGLAVEEAKPKLKRPSMYKVILLNDDYTPMEFVVHVLEKFFGMNREKATHVMLNVHTKGIGVCGVFTREIAETKVVYVNDYAKQNEHPLLCTMEVND</sequence>
<evidence type="ECO:0000259" key="1">
    <source>
        <dbReference type="Pfam" id="PF02617"/>
    </source>
</evidence>
<dbReference type="NCBIfam" id="NF000670">
    <property type="entry name" value="PRK00033.1-3"/>
    <property type="match status" value="1"/>
</dbReference>
<dbReference type="PANTHER" id="PTHR33473:SF19">
    <property type="entry name" value="ATP-DEPENDENT CLP PROTEASE ADAPTER PROTEIN CLPS"/>
    <property type="match status" value="1"/>
</dbReference>
<dbReference type="PANTHER" id="PTHR33473">
    <property type="entry name" value="ATP-DEPENDENT CLP PROTEASE ADAPTER PROTEIN CLPS1, CHLOROPLASTIC"/>
    <property type="match status" value="1"/>
</dbReference>
<dbReference type="Gene3D" id="3.30.1390.10">
    <property type="match status" value="1"/>
</dbReference>
<dbReference type="NCBIfam" id="NF000669">
    <property type="entry name" value="PRK00033.1-2"/>
    <property type="match status" value="1"/>
</dbReference>
<dbReference type="Pfam" id="PF02617">
    <property type="entry name" value="ClpS"/>
    <property type="match status" value="1"/>
</dbReference>
<accession>A0A3B1AIS6</accession>
<evidence type="ECO:0000313" key="2">
    <source>
        <dbReference type="EMBL" id="VAW98259.1"/>
    </source>
</evidence>
<dbReference type="GO" id="GO:0006508">
    <property type="term" value="P:proteolysis"/>
    <property type="evidence" value="ECO:0007669"/>
    <property type="project" value="UniProtKB-KW"/>
</dbReference>
<dbReference type="SUPFAM" id="SSF54736">
    <property type="entry name" value="ClpS-like"/>
    <property type="match status" value="1"/>
</dbReference>
<name>A0A3B1AIS6_9ZZZZ</name>
<dbReference type="InterPro" id="IPR003769">
    <property type="entry name" value="ClpS_core"/>
</dbReference>
<protein>
    <submittedName>
        <fullName evidence="2">ATP-dependent Clp protease adaptor protein ClpS</fullName>
    </submittedName>
</protein>
<gene>
    <name evidence="2" type="ORF">MNBD_GAMMA21-1384</name>
</gene>
<dbReference type="EMBL" id="UOFR01000058">
    <property type="protein sequence ID" value="VAW98259.1"/>
    <property type="molecule type" value="Genomic_DNA"/>
</dbReference>
<organism evidence="2">
    <name type="scientific">hydrothermal vent metagenome</name>
    <dbReference type="NCBI Taxonomy" id="652676"/>
    <lineage>
        <taxon>unclassified sequences</taxon>
        <taxon>metagenomes</taxon>
        <taxon>ecological metagenomes</taxon>
    </lineage>
</organism>
<dbReference type="GO" id="GO:0008233">
    <property type="term" value="F:peptidase activity"/>
    <property type="evidence" value="ECO:0007669"/>
    <property type="project" value="UniProtKB-KW"/>
</dbReference>
<keyword evidence="2" id="KW-0645">Protease</keyword>
<dbReference type="HAMAP" id="MF_00302">
    <property type="entry name" value="ClpS"/>
    <property type="match status" value="1"/>
</dbReference>
<dbReference type="NCBIfam" id="NF000672">
    <property type="entry name" value="PRK00033.1-5"/>
    <property type="match status" value="1"/>
</dbReference>
<dbReference type="AlphaFoldDB" id="A0A3B1AIS6"/>
<dbReference type="GO" id="GO:0030163">
    <property type="term" value="P:protein catabolic process"/>
    <property type="evidence" value="ECO:0007669"/>
    <property type="project" value="InterPro"/>
</dbReference>
<proteinExistence type="inferred from homology"/>
<dbReference type="InterPro" id="IPR022935">
    <property type="entry name" value="ClpS"/>
</dbReference>
<feature type="domain" description="Adaptor protein ClpS core" evidence="1">
    <location>
        <begin position="24"/>
        <end position="103"/>
    </location>
</feature>
<dbReference type="InterPro" id="IPR014719">
    <property type="entry name" value="Ribosomal_bL12_C/ClpS-like"/>
</dbReference>